<dbReference type="Pfam" id="PF07883">
    <property type="entry name" value="Cupin_2"/>
    <property type="match status" value="1"/>
</dbReference>
<protein>
    <submittedName>
        <fullName evidence="2">Cupin domain-containing protein</fullName>
    </submittedName>
</protein>
<organism evidence="2 3">
    <name type="scientific">Pseudomonas fragi</name>
    <dbReference type="NCBI Taxonomy" id="296"/>
    <lineage>
        <taxon>Bacteria</taxon>
        <taxon>Pseudomonadati</taxon>
        <taxon>Pseudomonadota</taxon>
        <taxon>Gammaproteobacteria</taxon>
        <taxon>Pseudomonadales</taxon>
        <taxon>Pseudomonadaceae</taxon>
        <taxon>Pseudomonas</taxon>
    </lineage>
</organism>
<evidence type="ECO:0000313" key="3">
    <source>
        <dbReference type="Proteomes" id="UP000594467"/>
    </source>
</evidence>
<dbReference type="InterPro" id="IPR011051">
    <property type="entry name" value="RmlC_Cupin_sf"/>
</dbReference>
<dbReference type="EMBL" id="CP065202">
    <property type="protein sequence ID" value="QPL32928.1"/>
    <property type="molecule type" value="Genomic_DNA"/>
</dbReference>
<reference evidence="2 3" key="1">
    <citation type="submission" date="2020-11" db="EMBL/GenBank/DDBJ databases">
        <title>The Complete Genome of Pseudomonas fragi A13BB.</title>
        <authorList>
            <person name="Awolope O.K."/>
            <person name="O'Driscoll N.H."/>
            <person name="Di Salvo A."/>
            <person name="Lamb A.J."/>
        </authorList>
    </citation>
    <scope>NUCLEOTIDE SEQUENCE [LARGE SCALE GENOMIC DNA]</scope>
    <source>
        <strain evidence="2 3">A13BB</strain>
    </source>
</reference>
<proteinExistence type="predicted"/>
<dbReference type="SUPFAM" id="SSF51182">
    <property type="entry name" value="RmlC-like cupins"/>
    <property type="match status" value="1"/>
</dbReference>
<dbReference type="AlphaFoldDB" id="A0A9Q6VPR4"/>
<dbReference type="InterPro" id="IPR014710">
    <property type="entry name" value="RmlC-like_jellyroll"/>
</dbReference>
<gene>
    <name evidence="2" type="ORF">I5R27_07495</name>
</gene>
<dbReference type="InterPro" id="IPR013096">
    <property type="entry name" value="Cupin_2"/>
</dbReference>
<dbReference type="InterPro" id="IPR047142">
    <property type="entry name" value="OryJ/VirC-like"/>
</dbReference>
<dbReference type="RefSeq" id="WP_196884106.1">
    <property type="nucleotide sequence ID" value="NZ_CP065202.1"/>
</dbReference>
<evidence type="ECO:0000259" key="1">
    <source>
        <dbReference type="Pfam" id="PF07883"/>
    </source>
</evidence>
<dbReference type="Gene3D" id="2.60.120.10">
    <property type="entry name" value="Jelly Rolls"/>
    <property type="match status" value="1"/>
</dbReference>
<dbReference type="PANTHER" id="PTHR36156">
    <property type="entry name" value="SLR2101 PROTEIN"/>
    <property type="match status" value="1"/>
</dbReference>
<name>A0A9Q6VPR4_PSEFR</name>
<dbReference type="Proteomes" id="UP000594467">
    <property type="component" value="Chromosome"/>
</dbReference>
<accession>A0A9Q6VPR4</accession>
<feature type="domain" description="Cupin type-2" evidence="1">
    <location>
        <begin position="102"/>
        <end position="168"/>
    </location>
</feature>
<dbReference type="CDD" id="cd02231">
    <property type="entry name" value="cupin_BLL6423-like"/>
    <property type="match status" value="1"/>
</dbReference>
<evidence type="ECO:0000313" key="2">
    <source>
        <dbReference type="EMBL" id="QPL32928.1"/>
    </source>
</evidence>
<dbReference type="PANTHER" id="PTHR36156:SF2">
    <property type="entry name" value="CUPIN TYPE-2 DOMAIN-CONTAINING PROTEIN"/>
    <property type="match status" value="1"/>
</dbReference>
<sequence>MLIPVRRIITCNNHEGRSSVLSDGPATNIIGSLTELWTTAEAPHDHATNTDLGACSDSLEPPTSGTVFRFFQIPPEANSAHLSQEEKANAWSDLFASMNAAHVQPDTRRDPGMHKSATTDYIILLQGAITLVLDDEEVDMKPFDVVIQRGTNHSWVNRGEVDALLMAVLVDAKGT</sequence>